<dbReference type="Proteomes" id="UP001597211">
    <property type="component" value="Unassembled WGS sequence"/>
</dbReference>
<evidence type="ECO:0000313" key="1">
    <source>
        <dbReference type="EMBL" id="MFD1180041.1"/>
    </source>
</evidence>
<sequence length="706" mass="80092">MSNLERVHVIFKTHLDIGFTHLAANVARQYREEFIPKALDLAERMADGPGADRFVWTVGSWLIQHYLELADEADRKRMERAIERGFIAWHALPFTTHTELMDPRLFTDGLSLSRRLDERYGKTTIAAKMTDVPGHTIAMVPLLQEAGVRYLHIGVNPASKLPAVPKLFRWRTSDGAEIIVNYAGTYGEVLEADGLKDALVFAHTGDNCGPPAEAEIRAQFAELRQRFPGAEVMASTLDAFAARLEAVRDRLPVVTEEIGDTWIHGAATDPRKLAEYRELLRLRRRWLAEGGISQDDADYRAMSEALMLVAEHTWGLDVKKWLPDFRHYAKADFRDARARDDVDPADIPAKYGYIGAFALDEFDKQSSALFNKESSRRSYSMLESSWAEQRGYITRAAQALRPELRQEAERALADLTPRKSCLSDAVPRLARTSCRGGRFEVAFSERGAIIELIDGNGKNWTSERYPLGEFVYETFGTEDYARYFRTYLENLPVTHPWADADFGKPGFEQVRPLPAHRLYSPVLDALEFQELAASDRYVMRLRLPAEAAERYGAPRELELAYDFPHRESAIDVTLQWFGKEANRLPEACWLSCGLAVDNPNLWMMNKLGRAVSPLQVVKDGNRNLHAVDAGVFYEGADGKAAIENLDAALVAPGERRMLRFDNTFASLEQGWHFNLHNNIWGTNFPMWYGEDAKFRFRVKLESHPKS</sequence>
<dbReference type="CDD" id="cd10791">
    <property type="entry name" value="GH38N_AMII_like_1"/>
    <property type="match status" value="1"/>
</dbReference>
<dbReference type="Pfam" id="PF16477">
    <property type="entry name" value="DUF5054"/>
    <property type="match status" value="1"/>
</dbReference>
<protein>
    <submittedName>
        <fullName evidence="1">DUF5054 domain-containing protein</fullName>
    </submittedName>
</protein>
<organism evidence="1 2">
    <name type="scientific">Paenibacillus timonensis</name>
    <dbReference type="NCBI Taxonomy" id="225915"/>
    <lineage>
        <taxon>Bacteria</taxon>
        <taxon>Bacillati</taxon>
        <taxon>Bacillota</taxon>
        <taxon>Bacilli</taxon>
        <taxon>Bacillales</taxon>
        <taxon>Paenibacillaceae</taxon>
        <taxon>Paenibacillus</taxon>
    </lineage>
</organism>
<gene>
    <name evidence="1" type="ORF">ACFQ2Z_01595</name>
</gene>
<accession>A0ABW3S7U8</accession>
<dbReference type="InterPro" id="IPR027291">
    <property type="entry name" value="Glyco_hydro_38_N_sf"/>
</dbReference>
<reference evidence="2" key="1">
    <citation type="journal article" date="2019" name="Int. J. Syst. Evol. Microbiol.">
        <title>The Global Catalogue of Microorganisms (GCM) 10K type strain sequencing project: providing services to taxonomists for standard genome sequencing and annotation.</title>
        <authorList>
            <consortium name="The Broad Institute Genomics Platform"/>
            <consortium name="The Broad Institute Genome Sequencing Center for Infectious Disease"/>
            <person name="Wu L."/>
            <person name="Ma J."/>
        </authorList>
    </citation>
    <scope>NUCLEOTIDE SEQUENCE [LARGE SCALE GENOMIC DNA]</scope>
    <source>
        <strain evidence="2">CCUG 48216</strain>
    </source>
</reference>
<dbReference type="RefSeq" id="WP_240268423.1">
    <property type="nucleotide sequence ID" value="NZ_JAKSXN010000011.1"/>
</dbReference>
<proteinExistence type="predicted"/>
<dbReference type="InterPro" id="IPR032482">
    <property type="entry name" value="DUF5054"/>
</dbReference>
<comment type="caution">
    <text evidence="1">The sequence shown here is derived from an EMBL/GenBank/DDBJ whole genome shotgun (WGS) entry which is preliminary data.</text>
</comment>
<evidence type="ECO:0000313" key="2">
    <source>
        <dbReference type="Proteomes" id="UP001597211"/>
    </source>
</evidence>
<dbReference type="Gene3D" id="3.20.110.10">
    <property type="entry name" value="Glycoside hydrolase 38, N terminal domain"/>
    <property type="match status" value="1"/>
</dbReference>
<dbReference type="SUPFAM" id="SSF88713">
    <property type="entry name" value="Glycoside hydrolase/deacetylase"/>
    <property type="match status" value="1"/>
</dbReference>
<name>A0ABW3S7U8_9BACL</name>
<dbReference type="InterPro" id="IPR011330">
    <property type="entry name" value="Glyco_hydro/deAcase_b/a-brl"/>
</dbReference>
<dbReference type="EMBL" id="JBHTKZ010000001">
    <property type="protein sequence ID" value="MFD1180041.1"/>
    <property type="molecule type" value="Genomic_DNA"/>
</dbReference>
<keyword evidence="2" id="KW-1185">Reference proteome</keyword>